<proteinExistence type="predicted"/>
<dbReference type="RefSeq" id="XP_075076406.1">
    <property type="nucleotide sequence ID" value="XM_075220305.1"/>
</dbReference>
<keyword evidence="1" id="KW-1185">Reference proteome</keyword>
<dbReference type="Proteomes" id="UP000790787">
    <property type="component" value="Chromosome 8"/>
</dbReference>
<evidence type="ECO:0000313" key="1">
    <source>
        <dbReference type="Proteomes" id="UP000790787"/>
    </source>
</evidence>
<organism evidence="1 2">
    <name type="scientific">Nicotiana tabacum</name>
    <name type="common">Common tobacco</name>
    <dbReference type="NCBI Taxonomy" id="4097"/>
    <lineage>
        <taxon>Eukaryota</taxon>
        <taxon>Viridiplantae</taxon>
        <taxon>Streptophyta</taxon>
        <taxon>Embryophyta</taxon>
        <taxon>Tracheophyta</taxon>
        <taxon>Spermatophyta</taxon>
        <taxon>Magnoliopsida</taxon>
        <taxon>eudicotyledons</taxon>
        <taxon>Gunneridae</taxon>
        <taxon>Pentapetalae</taxon>
        <taxon>asterids</taxon>
        <taxon>lamiids</taxon>
        <taxon>Solanales</taxon>
        <taxon>Solanaceae</taxon>
        <taxon>Nicotianoideae</taxon>
        <taxon>Nicotianeae</taxon>
        <taxon>Nicotiana</taxon>
    </lineage>
</organism>
<evidence type="ECO:0000313" key="2">
    <source>
        <dbReference type="RefSeq" id="XP_075076406.1"/>
    </source>
</evidence>
<protein>
    <submittedName>
        <fullName evidence="2">Uncharacterized protein LOC142163054</fullName>
    </submittedName>
</protein>
<reference evidence="1" key="1">
    <citation type="journal article" date="2014" name="Nat. Commun.">
        <title>The tobacco genome sequence and its comparison with those of tomato and potato.</title>
        <authorList>
            <person name="Sierro N."/>
            <person name="Battey J.N."/>
            <person name="Ouadi S."/>
            <person name="Bakaher N."/>
            <person name="Bovet L."/>
            <person name="Willig A."/>
            <person name="Goepfert S."/>
            <person name="Peitsch M.C."/>
            <person name="Ivanov N.V."/>
        </authorList>
    </citation>
    <scope>NUCLEOTIDE SEQUENCE [LARGE SCALE GENOMIC DNA]</scope>
</reference>
<reference evidence="2" key="2">
    <citation type="submission" date="2025-08" db="UniProtKB">
        <authorList>
            <consortium name="RefSeq"/>
        </authorList>
    </citation>
    <scope>IDENTIFICATION</scope>
    <source>
        <tissue evidence="2">Leaf</tissue>
    </source>
</reference>
<accession>A0AC58RUL4</accession>
<name>A0AC58RUL4_TOBAC</name>
<sequence length="202" mass="23116">MAKTTFTGQRIPAATTEAESPISAVPLETTMNQNNDSSHLSFQLTSHRLNGKNYLEWAQSIRLAIDGRGKLGHLTGEIRKPEVGDPKMKAWRSENSLVIAWLLNSMEPAIGKTYLFLPTARDVWEAVKETYSDVGNASQIFELKIKLWKARQGEREVTIYDNEMVSLWKELDQCYNDEWECPTDSVKAMKKEENERVYLFLV</sequence>
<gene>
    <name evidence="2" type="primary">LOC142163054</name>
</gene>